<dbReference type="VEuPathDB" id="FungiDB:MAPG_10439"/>
<dbReference type="AlphaFoldDB" id="A0A0C4ECL0"/>
<reference evidence="2" key="2">
    <citation type="submission" date="2010-05" db="EMBL/GenBank/DDBJ databases">
        <title>The Genome Sequence of Magnaporthe poae strain ATCC 64411.</title>
        <authorList>
            <consortium name="The Broad Institute Genome Sequencing Platform"/>
            <consortium name="Broad Institute Genome Sequencing Center for Infectious Disease"/>
            <person name="Ma L.-J."/>
            <person name="Dead R."/>
            <person name="Young S."/>
            <person name="Zeng Q."/>
            <person name="Koehrsen M."/>
            <person name="Alvarado L."/>
            <person name="Berlin A."/>
            <person name="Chapman S.B."/>
            <person name="Chen Z."/>
            <person name="Freedman E."/>
            <person name="Gellesch M."/>
            <person name="Goldberg J."/>
            <person name="Griggs A."/>
            <person name="Gujja S."/>
            <person name="Heilman E.R."/>
            <person name="Heiman D."/>
            <person name="Hepburn T."/>
            <person name="Howarth C."/>
            <person name="Jen D."/>
            <person name="Larson L."/>
            <person name="Mehta T."/>
            <person name="Neiman D."/>
            <person name="Pearson M."/>
            <person name="Roberts A."/>
            <person name="Saif S."/>
            <person name="Shea T."/>
            <person name="Shenoy N."/>
            <person name="Sisk P."/>
            <person name="Stolte C."/>
            <person name="Sykes S."/>
            <person name="Walk T."/>
            <person name="White J."/>
            <person name="Yandava C."/>
            <person name="Haas B."/>
            <person name="Nusbaum C."/>
            <person name="Birren B."/>
        </authorList>
    </citation>
    <scope>NUCLEOTIDE SEQUENCE</scope>
    <source>
        <strain evidence="2">ATCC 64411</strain>
    </source>
</reference>
<reference evidence="4" key="1">
    <citation type="submission" date="2010-05" db="EMBL/GenBank/DDBJ databases">
        <title>The genome sequence of Magnaporthe poae strain ATCC 64411.</title>
        <authorList>
            <person name="Ma L.-J."/>
            <person name="Dead R."/>
            <person name="Young S."/>
            <person name="Zeng Q."/>
            <person name="Koehrsen M."/>
            <person name="Alvarado L."/>
            <person name="Berlin A."/>
            <person name="Chapman S.B."/>
            <person name="Chen Z."/>
            <person name="Freedman E."/>
            <person name="Gellesch M."/>
            <person name="Goldberg J."/>
            <person name="Griggs A."/>
            <person name="Gujja S."/>
            <person name="Heilman E.R."/>
            <person name="Heiman D."/>
            <person name="Hepburn T."/>
            <person name="Howarth C."/>
            <person name="Jen D."/>
            <person name="Larson L."/>
            <person name="Mehta T."/>
            <person name="Neiman D."/>
            <person name="Pearson M."/>
            <person name="Roberts A."/>
            <person name="Saif S."/>
            <person name="Shea T."/>
            <person name="Shenoy N."/>
            <person name="Sisk P."/>
            <person name="Stolte C."/>
            <person name="Sykes S."/>
            <person name="Walk T."/>
            <person name="White J."/>
            <person name="Yandava C."/>
            <person name="Haas B."/>
            <person name="Nusbaum C."/>
            <person name="Birren B."/>
        </authorList>
    </citation>
    <scope>NUCLEOTIDE SEQUENCE [LARGE SCALE GENOMIC DNA]</scope>
    <source>
        <strain evidence="4">ATCC 64411 / 73-15</strain>
    </source>
</reference>
<evidence type="ECO:0000259" key="1">
    <source>
        <dbReference type="PROSITE" id="PS50011"/>
    </source>
</evidence>
<reference evidence="3" key="4">
    <citation type="journal article" date="2015" name="G3 (Bethesda)">
        <title>Genome sequences of three phytopathogenic species of the Magnaporthaceae family of fungi.</title>
        <authorList>
            <person name="Okagaki L.H."/>
            <person name="Nunes C.C."/>
            <person name="Sailsbery J."/>
            <person name="Clay B."/>
            <person name="Brown D."/>
            <person name="John T."/>
            <person name="Oh Y."/>
            <person name="Young N."/>
            <person name="Fitzgerald M."/>
            <person name="Haas B.J."/>
            <person name="Zeng Q."/>
            <person name="Young S."/>
            <person name="Adiconis X."/>
            <person name="Fan L."/>
            <person name="Levin J.Z."/>
            <person name="Mitchell T.K."/>
            <person name="Okubara P.A."/>
            <person name="Farman M.L."/>
            <person name="Kohn L.M."/>
            <person name="Birren B."/>
            <person name="Ma L.-J."/>
            <person name="Dean R.A."/>
        </authorList>
    </citation>
    <scope>NUCLEOTIDE SEQUENCE</scope>
    <source>
        <strain evidence="3">ATCC 64411 / 73-15</strain>
    </source>
</reference>
<dbReference type="EMBL" id="GL876975">
    <property type="protein sequence ID" value="KLU90587.1"/>
    <property type="molecule type" value="Genomic_DNA"/>
</dbReference>
<feature type="domain" description="Protein kinase" evidence="1">
    <location>
        <begin position="25"/>
        <end position="273"/>
    </location>
</feature>
<dbReference type="PROSITE" id="PS50011">
    <property type="entry name" value="PROTEIN_KINASE_DOM"/>
    <property type="match status" value="1"/>
</dbReference>
<sequence>MARHATGLTAAYIQRIKMEICQSNEAWVEKDGDLAFDHTKIILRQDDDYFYARVPFRENDPSAVDVARLDARKIIMDSVWPPADSRFTAAPDPLPADTYVKQPQLLHYDDTPASRNLGALMLGEIEACEVLRLKPHPNIARYLGCLTNKGRVTGLCFARYSTTLAQLLREGASAFDKHACFRGIEAGFKHMHALGLVHNDLNPSNIMFDGREPIIIDFDSCKTEGEPLGHKGGTFGWTTDDGDPCSRKENDVYALEKLRGILLGEATTAAVAK</sequence>
<reference evidence="2" key="3">
    <citation type="submission" date="2011-03" db="EMBL/GenBank/DDBJ databases">
        <title>Annotation of Magnaporthe poae ATCC 64411.</title>
        <authorList>
            <person name="Ma L.-J."/>
            <person name="Dead R."/>
            <person name="Young S.K."/>
            <person name="Zeng Q."/>
            <person name="Gargeya S."/>
            <person name="Fitzgerald M."/>
            <person name="Haas B."/>
            <person name="Abouelleil A."/>
            <person name="Alvarado L."/>
            <person name="Arachchi H.M."/>
            <person name="Berlin A."/>
            <person name="Brown A."/>
            <person name="Chapman S.B."/>
            <person name="Chen Z."/>
            <person name="Dunbar C."/>
            <person name="Freedman E."/>
            <person name="Gearin G."/>
            <person name="Gellesch M."/>
            <person name="Goldberg J."/>
            <person name="Griggs A."/>
            <person name="Gujja S."/>
            <person name="Heiman D."/>
            <person name="Howarth C."/>
            <person name="Larson L."/>
            <person name="Lui A."/>
            <person name="MacDonald P.J.P."/>
            <person name="Mehta T."/>
            <person name="Montmayeur A."/>
            <person name="Murphy C."/>
            <person name="Neiman D."/>
            <person name="Pearson M."/>
            <person name="Priest M."/>
            <person name="Roberts A."/>
            <person name="Saif S."/>
            <person name="Shea T."/>
            <person name="Shenoy N."/>
            <person name="Sisk P."/>
            <person name="Stolte C."/>
            <person name="Sykes S."/>
            <person name="Yandava C."/>
            <person name="Wortman J."/>
            <person name="Nusbaum C."/>
            <person name="Birren B."/>
        </authorList>
    </citation>
    <scope>NUCLEOTIDE SEQUENCE</scope>
    <source>
        <strain evidence="2">ATCC 64411</strain>
    </source>
</reference>
<dbReference type="SUPFAM" id="SSF56112">
    <property type="entry name" value="Protein kinase-like (PK-like)"/>
    <property type="match status" value="1"/>
</dbReference>
<proteinExistence type="predicted"/>
<keyword evidence="4" id="KW-1185">Reference proteome</keyword>
<dbReference type="EnsemblFungi" id="MAPG_10439T0">
    <property type="protein sequence ID" value="MAPG_10439T0"/>
    <property type="gene ID" value="MAPG_10439"/>
</dbReference>
<dbReference type="GO" id="GO:0004672">
    <property type="term" value="F:protein kinase activity"/>
    <property type="evidence" value="ECO:0007669"/>
    <property type="project" value="InterPro"/>
</dbReference>
<evidence type="ECO:0000313" key="4">
    <source>
        <dbReference type="Proteomes" id="UP000011715"/>
    </source>
</evidence>
<dbReference type="Pfam" id="PF00069">
    <property type="entry name" value="Pkinase"/>
    <property type="match status" value="1"/>
</dbReference>
<name>A0A0C4ECL0_MAGP6</name>
<organism evidence="3 4">
    <name type="scientific">Magnaporthiopsis poae (strain ATCC 64411 / 73-15)</name>
    <name type="common">Kentucky bluegrass fungus</name>
    <name type="synonym">Magnaporthe poae</name>
    <dbReference type="NCBI Taxonomy" id="644358"/>
    <lineage>
        <taxon>Eukaryota</taxon>
        <taxon>Fungi</taxon>
        <taxon>Dikarya</taxon>
        <taxon>Ascomycota</taxon>
        <taxon>Pezizomycotina</taxon>
        <taxon>Sordariomycetes</taxon>
        <taxon>Sordariomycetidae</taxon>
        <taxon>Magnaporthales</taxon>
        <taxon>Magnaporthaceae</taxon>
        <taxon>Magnaporthiopsis</taxon>
    </lineage>
</organism>
<dbReference type="Gene3D" id="1.10.510.10">
    <property type="entry name" value="Transferase(Phosphotransferase) domain 1"/>
    <property type="match status" value="1"/>
</dbReference>
<evidence type="ECO:0000313" key="3">
    <source>
        <dbReference type="EnsemblFungi" id="MAPG_10439T0"/>
    </source>
</evidence>
<dbReference type="InterPro" id="IPR011009">
    <property type="entry name" value="Kinase-like_dom_sf"/>
</dbReference>
<dbReference type="EMBL" id="ADBL01002335">
    <property type="status" value="NOT_ANNOTATED_CDS"/>
    <property type="molecule type" value="Genomic_DNA"/>
</dbReference>
<dbReference type="STRING" id="644358.A0A0C4ECL0"/>
<evidence type="ECO:0000313" key="2">
    <source>
        <dbReference type="EMBL" id="KLU90587.1"/>
    </source>
</evidence>
<protein>
    <recommendedName>
        <fullName evidence="1">Protein kinase domain-containing protein</fullName>
    </recommendedName>
</protein>
<dbReference type="OrthoDB" id="4062651at2759"/>
<dbReference type="Proteomes" id="UP000011715">
    <property type="component" value="Unassembled WGS sequence"/>
</dbReference>
<dbReference type="GO" id="GO:0005524">
    <property type="term" value="F:ATP binding"/>
    <property type="evidence" value="ECO:0007669"/>
    <property type="project" value="InterPro"/>
</dbReference>
<dbReference type="eggNOG" id="ENOG502RZ04">
    <property type="taxonomic scope" value="Eukaryota"/>
</dbReference>
<reference evidence="3" key="5">
    <citation type="submission" date="2015-06" db="UniProtKB">
        <authorList>
            <consortium name="EnsemblFungi"/>
        </authorList>
    </citation>
    <scope>IDENTIFICATION</scope>
    <source>
        <strain evidence="3">ATCC 64411</strain>
    </source>
</reference>
<dbReference type="InterPro" id="IPR000719">
    <property type="entry name" value="Prot_kinase_dom"/>
</dbReference>
<dbReference type="OMA" id="MEICEQS"/>
<accession>A0A0C4ECL0</accession>
<gene>
    <name evidence="2" type="ORF">MAPG_10439</name>
</gene>